<dbReference type="AlphaFoldDB" id="A0A0C3H0P4"/>
<dbReference type="HOGENOM" id="CLU_490975_0_0_1"/>
<reference evidence="2 3" key="1">
    <citation type="submission" date="2014-04" db="EMBL/GenBank/DDBJ databases">
        <authorList>
            <consortium name="DOE Joint Genome Institute"/>
            <person name="Kuo A."/>
            <person name="Martino E."/>
            <person name="Perotto S."/>
            <person name="Kohler A."/>
            <person name="Nagy L.G."/>
            <person name="Floudas D."/>
            <person name="Copeland A."/>
            <person name="Barry K.W."/>
            <person name="Cichocki N."/>
            <person name="Veneault-Fourrey C."/>
            <person name="LaButti K."/>
            <person name="Lindquist E.A."/>
            <person name="Lipzen A."/>
            <person name="Lundell T."/>
            <person name="Morin E."/>
            <person name="Murat C."/>
            <person name="Sun H."/>
            <person name="Tunlid A."/>
            <person name="Henrissat B."/>
            <person name="Grigoriev I.V."/>
            <person name="Hibbett D.S."/>
            <person name="Martin F."/>
            <person name="Nordberg H.P."/>
            <person name="Cantor M.N."/>
            <person name="Hua S.X."/>
        </authorList>
    </citation>
    <scope>NUCLEOTIDE SEQUENCE [LARGE SCALE GENOMIC DNA]</scope>
    <source>
        <strain evidence="2 3">Zn</strain>
    </source>
</reference>
<accession>A0A0C3H0P4</accession>
<gene>
    <name evidence="2" type="ORF">OIDMADRAFT_33461</name>
</gene>
<organism evidence="2 3">
    <name type="scientific">Oidiodendron maius (strain Zn)</name>
    <dbReference type="NCBI Taxonomy" id="913774"/>
    <lineage>
        <taxon>Eukaryota</taxon>
        <taxon>Fungi</taxon>
        <taxon>Dikarya</taxon>
        <taxon>Ascomycota</taxon>
        <taxon>Pezizomycotina</taxon>
        <taxon>Leotiomycetes</taxon>
        <taxon>Leotiomycetes incertae sedis</taxon>
        <taxon>Myxotrichaceae</taxon>
        <taxon>Oidiodendron</taxon>
    </lineage>
</organism>
<feature type="compositionally biased region" description="Polar residues" evidence="1">
    <location>
        <begin position="317"/>
        <end position="331"/>
    </location>
</feature>
<evidence type="ECO:0000256" key="1">
    <source>
        <dbReference type="SAM" id="MobiDB-lite"/>
    </source>
</evidence>
<dbReference type="OrthoDB" id="5244198at2759"/>
<dbReference type="EMBL" id="KN832885">
    <property type="protein sequence ID" value="KIM96071.1"/>
    <property type="molecule type" value="Genomic_DNA"/>
</dbReference>
<reference evidence="3" key="2">
    <citation type="submission" date="2015-01" db="EMBL/GenBank/DDBJ databases">
        <title>Evolutionary Origins and Diversification of the Mycorrhizal Mutualists.</title>
        <authorList>
            <consortium name="DOE Joint Genome Institute"/>
            <consortium name="Mycorrhizal Genomics Consortium"/>
            <person name="Kohler A."/>
            <person name="Kuo A."/>
            <person name="Nagy L.G."/>
            <person name="Floudas D."/>
            <person name="Copeland A."/>
            <person name="Barry K.W."/>
            <person name="Cichocki N."/>
            <person name="Veneault-Fourrey C."/>
            <person name="LaButti K."/>
            <person name="Lindquist E.A."/>
            <person name="Lipzen A."/>
            <person name="Lundell T."/>
            <person name="Morin E."/>
            <person name="Murat C."/>
            <person name="Riley R."/>
            <person name="Ohm R."/>
            <person name="Sun H."/>
            <person name="Tunlid A."/>
            <person name="Henrissat B."/>
            <person name="Grigoriev I.V."/>
            <person name="Hibbett D.S."/>
            <person name="Martin F."/>
        </authorList>
    </citation>
    <scope>NUCLEOTIDE SEQUENCE [LARGE SCALE GENOMIC DNA]</scope>
    <source>
        <strain evidence="3">Zn</strain>
    </source>
</reference>
<dbReference type="InParanoid" id="A0A0C3H0P4"/>
<keyword evidence="3" id="KW-1185">Reference proteome</keyword>
<name>A0A0C3H0P4_OIDMZ</name>
<feature type="region of interest" description="Disordered" evidence="1">
    <location>
        <begin position="287"/>
        <end position="331"/>
    </location>
</feature>
<sequence length="555" mass="63495">MITKQMPVIAVKVYSAISHGHYKQPISMPRNVLVWTHNFKPFSVISTSILEGSEAEEAIQISQKYDLELRSFRYQIYIENTSKASRLFIESPGLPAKTWSIPYLQAAKVCELIKFVSLVTNTRGITAYFIENSSALHMILKQRQREKDGAAKMTVDNIDSALYSWLCRKGFSDLEDIWKLEEIAGSLMQGLCILLHVLPRGPRRLPSKVLLEQREHVSRTRKEYDNASAAIRTQAKQLIKSKVELQDSNYYEKRLISTQEAMELRSPPTSNEEEFYRAGYTTTQESLSKNLKRACPNESESTQKGLSPPIGKRSRPNKTSTTPDSSSNTANMISAPLDYYEISPDIDDLDLERESQPEASSNTIAEFDDAPQLYPTILDKIHDHCVSVRFGDSRIQQQDEKGLNSVYRDEAEAKALGHYQKPENCRLIRRKERRMTTHINDWKLESSCFRGKSYLYYLDPSEARRRIGISHCHMVLPKHMDIGNGFVSLFIEVADEGSRHLSLYAIDATEVDLCQRLSFRVEGKDKHGKKFIYYPQLGASEQYSRQIAFLINFST</sequence>
<dbReference type="STRING" id="913774.A0A0C3H0P4"/>
<dbReference type="Proteomes" id="UP000054321">
    <property type="component" value="Unassembled WGS sequence"/>
</dbReference>
<evidence type="ECO:0000313" key="3">
    <source>
        <dbReference type="Proteomes" id="UP000054321"/>
    </source>
</evidence>
<evidence type="ECO:0000313" key="2">
    <source>
        <dbReference type="EMBL" id="KIM96071.1"/>
    </source>
</evidence>
<protein>
    <submittedName>
        <fullName evidence="2">Uncharacterized protein</fullName>
    </submittedName>
</protein>
<proteinExistence type="predicted"/>